<evidence type="ECO:0000313" key="4">
    <source>
        <dbReference type="Proteomes" id="UP000784294"/>
    </source>
</evidence>
<sequence>RKKSTCLGNNAFVTLGRSSVTALESTGTSTSTYFGRSNTRVTLSSLLLVCLLGLFHASRSVRRLSLTAGLANPQNLPTTDNPFSCAETPEAAKKIGSSPVNPMRKQSCSAGPVFPLLLAVHLLTSQQPGDSSSSVSANAPRFSLTSSHVPSIGSSHLSSKNKQEHKSQRQLAASPSNLLASLVAGLLSGVTRDSDDAMRLLYAKWLGAVGPIDPSRMPIL</sequence>
<comment type="caution">
    <text evidence="3">The sequence shown here is derived from an EMBL/GenBank/DDBJ whole genome shotgun (WGS) entry which is preliminary data.</text>
</comment>
<evidence type="ECO:0000256" key="2">
    <source>
        <dbReference type="SAM" id="Phobius"/>
    </source>
</evidence>
<proteinExistence type="predicted"/>
<keyword evidence="2" id="KW-1133">Transmembrane helix</keyword>
<reference evidence="3" key="1">
    <citation type="submission" date="2018-11" db="EMBL/GenBank/DDBJ databases">
        <authorList>
            <consortium name="Pathogen Informatics"/>
        </authorList>
    </citation>
    <scope>NUCLEOTIDE SEQUENCE</scope>
</reference>
<name>A0A3S4ZZ95_9PLAT</name>
<protein>
    <submittedName>
        <fullName evidence="3">Uncharacterized protein</fullName>
    </submittedName>
</protein>
<feature type="compositionally biased region" description="Polar residues" evidence="1">
    <location>
        <begin position="146"/>
        <end position="160"/>
    </location>
</feature>
<keyword evidence="2" id="KW-0812">Transmembrane</keyword>
<dbReference type="EMBL" id="CAAALY010025423">
    <property type="protein sequence ID" value="VEL15672.1"/>
    <property type="molecule type" value="Genomic_DNA"/>
</dbReference>
<feature type="non-terminal residue" evidence="3">
    <location>
        <position position="1"/>
    </location>
</feature>
<feature type="region of interest" description="Disordered" evidence="1">
    <location>
        <begin position="146"/>
        <end position="172"/>
    </location>
</feature>
<evidence type="ECO:0000313" key="3">
    <source>
        <dbReference type="EMBL" id="VEL15672.1"/>
    </source>
</evidence>
<evidence type="ECO:0000256" key="1">
    <source>
        <dbReference type="SAM" id="MobiDB-lite"/>
    </source>
</evidence>
<feature type="transmembrane region" description="Helical" evidence="2">
    <location>
        <begin position="41"/>
        <end position="57"/>
    </location>
</feature>
<keyword evidence="4" id="KW-1185">Reference proteome</keyword>
<keyword evidence="2" id="KW-0472">Membrane</keyword>
<accession>A0A3S4ZZ95</accession>
<dbReference type="AlphaFoldDB" id="A0A3S4ZZ95"/>
<dbReference type="Proteomes" id="UP000784294">
    <property type="component" value="Unassembled WGS sequence"/>
</dbReference>
<gene>
    <name evidence="3" type="ORF">PXEA_LOCUS9112</name>
</gene>
<organism evidence="3 4">
    <name type="scientific">Protopolystoma xenopodis</name>
    <dbReference type="NCBI Taxonomy" id="117903"/>
    <lineage>
        <taxon>Eukaryota</taxon>
        <taxon>Metazoa</taxon>
        <taxon>Spiralia</taxon>
        <taxon>Lophotrochozoa</taxon>
        <taxon>Platyhelminthes</taxon>
        <taxon>Monogenea</taxon>
        <taxon>Polyopisthocotylea</taxon>
        <taxon>Polystomatidea</taxon>
        <taxon>Polystomatidae</taxon>
        <taxon>Protopolystoma</taxon>
    </lineage>
</organism>